<gene>
    <name evidence="3" type="ORF">FEQUK3_LOCUS3320</name>
</gene>
<dbReference type="AlphaFoldDB" id="A0A8J2IMN6"/>
<feature type="region of interest" description="Disordered" evidence="1">
    <location>
        <begin position="90"/>
        <end position="111"/>
    </location>
</feature>
<sequence>MPALAKPSSWASVAKEFPALVARQLKDNKPSTTTLLSFNSGNVWYKNEAFWIIAGIVGAIVVCGGIGLCALSSSEMRLAEPPSLMARMEADQAENAEKEEKNRRRIKENAEKRAKNADFRREWDNENEMFTYKKAQEEKLKHYKRMGHVRPTMTLKEFEEALKKRGRELNAEAQAI</sequence>
<organism evidence="3 4">
    <name type="scientific">Fusarium equiseti</name>
    <name type="common">Fusarium scirpi</name>
    <dbReference type="NCBI Taxonomy" id="61235"/>
    <lineage>
        <taxon>Eukaryota</taxon>
        <taxon>Fungi</taxon>
        <taxon>Dikarya</taxon>
        <taxon>Ascomycota</taxon>
        <taxon>Pezizomycotina</taxon>
        <taxon>Sordariomycetes</taxon>
        <taxon>Hypocreomycetidae</taxon>
        <taxon>Hypocreales</taxon>
        <taxon>Nectriaceae</taxon>
        <taxon>Fusarium</taxon>
        <taxon>Fusarium incarnatum-equiseti species complex</taxon>
    </lineage>
</organism>
<protein>
    <submittedName>
        <fullName evidence="3">Uncharacterized protein</fullName>
    </submittedName>
</protein>
<comment type="caution">
    <text evidence="3">The sequence shown here is derived from an EMBL/GenBank/DDBJ whole genome shotgun (WGS) entry which is preliminary data.</text>
</comment>
<reference evidence="3" key="1">
    <citation type="submission" date="2021-05" db="EMBL/GenBank/DDBJ databases">
        <authorList>
            <person name="Khan N."/>
        </authorList>
    </citation>
    <scope>NUCLEOTIDE SEQUENCE</scope>
</reference>
<accession>A0A8J2IMN6</accession>
<evidence type="ECO:0000256" key="1">
    <source>
        <dbReference type="SAM" id="MobiDB-lite"/>
    </source>
</evidence>
<evidence type="ECO:0000256" key="2">
    <source>
        <dbReference type="SAM" id="Phobius"/>
    </source>
</evidence>
<proteinExistence type="predicted"/>
<evidence type="ECO:0000313" key="4">
    <source>
        <dbReference type="Proteomes" id="UP000693738"/>
    </source>
</evidence>
<feature type="transmembrane region" description="Helical" evidence="2">
    <location>
        <begin position="49"/>
        <end position="71"/>
    </location>
</feature>
<keyword evidence="2" id="KW-0812">Transmembrane</keyword>
<keyword evidence="2" id="KW-1133">Transmembrane helix</keyword>
<dbReference type="Proteomes" id="UP000693738">
    <property type="component" value="Unassembled WGS sequence"/>
</dbReference>
<dbReference type="EMBL" id="CAJSTJ010000119">
    <property type="protein sequence ID" value="CAG7557611.1"/>
    <property type="molecule type" value="Genomic_DNA"/>
</dbReference>
<keyword evidence="2" id="KW-0472">Membrane</keyword>
<name>A0A8J2IMN6_FUSEQ</name>
<feature type="compositionally biased region" description="Basic and acidic residues" evidence="1">
    <location>
        <begin position="95"/>
        <end position="111"/>
    </location>
</feature>
<evidence type="ECO:0000313" key="3">
    <source>
        <dbReference type="EMBL" id="CAG7557611.1"/>
    </source>
</evidence>